<reference evidence="5" key="2">
    <citation type="submission" date="2020-09" db="EMBL/GenBank/DDBJ databases">
        <authorList>
            <person name="Sun Q."/>
            <person name="Zhou Y."/>
        </authorList>
    </citation>
    <scope>NUCLEOTIDE SEQUENCE</scope>
    <source>
        <strain evidence="5">CGMCC 4.7299</strain>
    </source>
</reference>
<keyword evidence="1" id="KW-0346">Stress response</keyword>
<reference evidence="5" key="1">
    <citation type="journal article" date="2014" name="Int. J. Syst. Evol. Microbiol.">
        <title>Complete genome sequence of Corynebacterium casei LMG S-19264T (=DSM 44701T), isolated from a smear-ripened cheese.</title>
        <authorList>
            <consortium name="US DOE Joint Genome Institute (JGI-PGF)"/>
            <person name="Walter F."/>
            <person name="Albersmeier A."/>
            <person name="Kalinowski J."/>
            <person name="Ruckert C."/>
        </authorList>
    </citation>
    <scope>NUCLEOTIDE SEQUENCE</scope>
    <source>
        <strain evidence="5">CGMCC 4.7299</strain>
    </source>
</reference>
<dbReference type="RefSeq" id="WP_189080549.1">
    <property type="nucleotide sequence ID" value="NZ_BMMX01000017.1"/>
</dbReference>
<organism evidence="5 6">
    <name type="scientific">Mangrovihabitans endophyticus</name>
    <dbReference type="NCBI Taxonomy" id="1751298"/>
    <lineage>
        <taxon>Bacteria</taxon>
        <taxon>Bacillati</taxon>
        <taxon>Actinomycetota</taxon>
        <taxon>Actinomycetes</taxon>
        <taxon>Micromonosporales</taxon>
        <taxon>Micromonosporaceae</taxon>
        <taxon>Mangrovihabitans</taxon>
    </lineage>
</organism>
<evidence type="ECO:0000313" key="5">
    <source>
        <dbReference type="EMBL" id="GGK99693.1"/>
    </source>
</evidence>
<dbReference type="InterPro" id="IPR050325">
    <property type="entry name" value="Prot/Nucl_acid_deglycase"/>
</dbReference>
<evidence type="ECO:0000256" key="3">
    <source>
        <dbReference type="ARBA" id="ARBA00038493"/>
    </source>
</evidence>
<dbReference type="Gene3D" id="3.40.50.880">
    <property type="match status" value="1"/>
</dbReference>
<comment type="similarity">
    <text evidence="3">Belongs to the peptidase C56 family. HSP31-like subfamily.</text>
</comment>
<dbReference type="PANTHER" id="PTHR48094:SF11">
    <property type="entry name" value="GLUTATHIONE-INDEPENDENT GLYOXALASE HSP31-RELATED"/>
    <property type="match status" value="1"/>
</dbReference>
<comment type="caution">
    <text evidence="5">The sequence shown here is derived from an EMBL/GenBank/DDBJ whole genome shotgun (WGS) entry which is preliminary data.</text>
</comment>
<evidence type="ECO:0000256" key="1">
    <source>
        <dbReference type="ARBA" id="ARBA00023016"/>
    </source>
</evidence>
<accession>A0A8J3C251</accession>
<dbReference type="PANTHER" id="PTHR48094">
    <property type="entry name" value="PROTEIN/NUCLEIC ACID DEGLYCASE DJ-1-RELATED"/>
    <property type="match status" value="1"/>
</dbReference>
<protein>
    <recommendedName>
        <fullName evidence="4">DJ-1/PfpI domain-containing protein</fullName>
    </recommendedName>
</protein>
<dbReference type="Pfam" id="PF01965">
    <property type="entry name" value="DJ-1_PfpI"/>
    <property type="match status" value="1"/>
</dbReference>
<evidence type="ECO:0000259" key="4">
    <source>
        <dbReference type="Pfam" id="PF01965"/>
    </source>
</evidence>
<evidence type="ECO:0000256" key="2">
    <source>
        <dbReference type="ARBA" id="ARBA00023239"/>
    </source>
</evidence>
<feature type="domain" description="DJ-1/PfpI" evidence="4">
    <location>
        <begin position="1"/>
        <end position="167"/>
    </location>
</feature>
<dbReference type="GO" id="GO:0019172">
    <property type="term" value="F:glyoxalase III activity"/>
    <property type="evidence" value="ECO:0007669"/>
    <property type="project" value="TreeGrafter"/>
</dbReference>
<dbReference type="SUPFAM" id="SSF52317">
    <property type="entry name" value="Class I glutamine amidotransferase-like"/>
    <property type="match status" value="1"/>
</dbReference>
<sequence>MKILIVASNYGVWAEELQGPWDALKGAGHDLTLATYLGKTPLPGAISMDPDFVDPQQKIKMNPPELLTRINEILDSGEWSAPIRTRDADMAEHDALVVVGGAGSALDVAGNGLVHRLVLDAYRQGKTIGALCYAVGALAFTRDPDNGMRSVIYGKHVTAHPHAWDFVDDLEYDVVRATPDNPRLQLKTSGFVFPLQYMVEDAVGPDGSVAADPTTSRERPSVVYDPPFVTGLSVESAQAFGAKLVEVLANKPVSAHA</sequence>
<dbReference type="InterPro" id="IPR029062">
    <property type="entry name" value="Class_I_gatase-like"/>
</dbReference>
<dbReference type="AlphaFoldDB" id="A0A8J3C251"/>
<keyword evidence="2" id="KW-0456">Lyase</keyword>
<dbReference type="InterPro" id="IPR002818">
    <property type="entry name" value="DJ-1/PfpI"/>
</dbReference>
<dbReference type="GO" id="GO:0019243">
    <property type="term" value="P:methylglyoxal catabolic process to D-lactate via S-lactoyl-glutathione"/>
    <property type="evidence" value="ECO:0007669"/>
    <property type="project" value="TreeGrafter"/>
</dbReference>
<dbReference type="GO" id="GO:0005737">
    <property type="term" value="C:cytoplasm"/>
    <property type="evidence" value="ECO:0007669"/>
    <property type="project" value="TreeGrafter"/>
</dbReference>
<evidence type="ECO:0000313" key="6">
    <source>
        <dbReference type="Proteomes" id="UP000656042"/>
    </source>
</evidence>
<keyword evidence="6" id="KW-1185">Reference proteome</keyword>
<dbReference type="Proteomes" id="UP000656042">
    <property type="component" value="Unassembled WGS sequence"/>
</dbReference>
<proteinExistence type="inferred from homology"/>
<gene>
    <name evidence="5" type="ORF">GCM10012284_37630</name>
</gene>
<dbReference type="EMBL" id="BMMX01000017">
    <property type="protein sequence ID" value="GGK99693.1"/>
    <property type="molecule type" value="Genomic_DNA"/>
</dbReference>
<name>A0A8J3C251_9ACTN</name>